<evidence type="ECO:0000313" key="14">
    <source>
        <dbReference type="Proteomes" id="UP000503312"/>
    </source>
</evidence>
<evidence type="ECO:0000256" key="7">
    <source>
        <dbReference type="HAMAP-Rule" id="MF_01517"/>
    </source>
</evidence>
<evidence type="ECO:0000313" key="13">
    <source>
        <dbReference type="EMBL" id="QKM64849.1"/>
    </source>
</evidence>
<feature type="binding site" evidence="7 10">
    <location>
        <begin position="132"/>
        <end position="134"/>
    </location>
    <ligand>
        <name>NAD(+)</name>
        <dbReference type="ChEBI" id="CHEBI:57540"/>
    </ligand>
</feature>
<dbReference type="Proteomes" id="UP000503312">
    <property type="component" value="Chromosome"/>
</dbReference>
<dbReference type="GO" id="GO:0006099">
    <property type="term" value="P:tricarboxylic acid cycle"/>
    <property type="evidence" value="ECO:0007669"/>
    <property type="project" value="UniProtKB-UniRule"/>
</dbReference>
<reference evidence="13 14" key="1">
    <citation type="submission" date="2018-04" db="EMBL/GenBank/DDBJ databases">
        <title>Polynucleobacter sp. UH21B genome.</title>
        <authorList>
            <person name="Hahn M.W."/>
        </authorList>
    </citation>
    <scope>NUCLEOTIDE SEQUENCE [LARGE SCALE GENOMIC DNA]</scope>
    <source>
        <strain evidence="13 14">MWH-UH21B</strain>
    </source>
</reference>
<dbReference type="HAMAP" id="MF_01517">
    <property type="entry name" value="Malate_dehydrog_2"/>
    <property type="match status" value="1"/>
</dbReference>
<keyword evidence="5 7" id="KW-0560">Oxidoreductase</keyword>
<protein>
    <recommendedName>
        <fullName evidence="3 7">Malate dehydrogenase</fullName>
        <ecNumber evidence="3 7">1.1.1.37</ecNumber>
    </recommendedName>
</protein>
<dbReference type="NCBIfam" id="TIGR01759">
    <property type="entry name" value="MalateDH-SF1"/>
    <property type="match status" value="1"/>
</dbReference>
<comment type="similarity">
    <text evidence="2 7">Belongs to the LDH/MDH superfamily. MDH type 2 family.</text>
</comment>
<dbReference type="SUPFAM" id="SSF51735">
    <property type="entry name" value="NAD(P)-binding Rossmann-fold domains"/>
    <property type="match status" value="1"/>
</dbReference>
<accession>A0A6M9PVV0</accession>
<dbReference type="FunFam" id="3.40.50.720:FF:000010">
    <property type="entry name" value="Malate dehydrogenase"/>
    <property type="match status" value="1"/>
</dbReference>
<evidence type="ECO:0000256" key="2">
    <source>
        <dbReference type="ARBA" id="ARBA00009613"/>
    </source>
</evidence>
<dbReference type="FunFam" id="3.90.110.10:FF:000002">
    <property type="entry name" value="Malate dehydrogenase"/>
    <property type="match status" value="1"/>
</dbReference>
<proteinExistence type="inferred from homology"/>
<evidence type="ECO:0000259" key="12">
    <source>
        <dbReference type="Pfam" id="PF02866"/>
    </source>
</evidence>
<dbReference type="GO" id="GO:0030060">
    <property type="term" value="F:L-malate dehydrogenase (NAD+) activity"/>
    <property type="evidence" value="ECO:0007669"/>
    <property type="project" value="UniProtKB-UniRule"/>
</dbReference>
<dbReference type="Pfam" id="PF00056">
    <property type="entry name" value="Ldh_1_N"/>
    <property type="match status" value="1"/>
</dbReference>
<feature type="binding site" evidence="7">
    <location>
        <position position="115"/>
    </location>
    <ligand>
        <name>NAD(+)</name>
        <dbReference type="ChEBI" id="CHEBI:57540"/>
    </ligand>
</feature>
<dbReference type="AlphaFoldDB" id="A0A6M9PVV0"/>
<feature type="binding site" evidence="7 9">
    <location>
        <position position="95"/>
    </location>
    <ligand>
        <name>substrate</name>
    </ligand>
</feature>
<feature type="binding site" evidence="7 9">
    <location>
        <position position="165"/>
    </location>
    <ligand>
        <name>substrate</name>
    </ligand>
</feature>
<keyword evidence="4 7" id="KW-0816">Tricarboxylic acid cycle</keyword>
<dbReference type="CDD" id="cd01338">
    <property type="entry name" value="MDH_chloroplast-like"/>
    <property type="match status" value="1"/>
</dbReference>
<feature type="domain" description="Lactate/malate dehydrogenase C-terminal" evidence="12">
    <location>
        <begin position="160"/>
        <end position="324"/>
    </location>
</feature>
<dbReference type="InterPro" id="IPR022383">
    <property type="entry name" value="Lactate/malate_DH_C"/>
</dbReference>
<dbReference type="Gene3D" id="3.40.50.720">
    <property type="entry name" value="NAD(P)-binding Rossmann-like Domain"/>
    <property type="match status" value="1"/>
</dbReference>
<dbReference type="NCBIfam" id="NF003916">
    <property type="entry name" value="PRK05442.1"/>
    <property type="match status" value="1"/>
</dbReference>
<dbReference type="EMBL" id="CP028942">
    <property type="protein sequence ID" value="QKM64849.1"/>
    <property type="molecule type" value="Genomic_DNA"/>
</dbReference>
<comment type="function">
    <text evidence="1 7">Catalyzes the reversible oxidation of malate to oxaloacetate.</text>
</comment>
<sequence>MAKAPMRVAVTGAAGQIGYSLLFRIANGDLLGKDQPVILQLLEIPDEKAQKALAGVIMELEDCAFPLLAGVTAHSDPLTAFKDIDVALLVGARPRGPGMERKDLLSANAQIFTAQGKALNAVAKKTVKVLVVGNPANTNAYIAMKSAPDIPAKNFTAMLRLDHNRALSQLATKLNKPVAGIEKLVVWGNHSPTMYPDYRFATVDGKSVKDYINDAAWNKDVFIPTVGKRGAAIIDARGLSSAASAANAAIDHIHDWVLGTNGKWVTMGIPSKGEYGIPAEVIYGFPVTCENGEYKMVEGLEIDEFSRERMTHTLNELLEEQAGVKHLLP</sequence>
<dbReference type="Gene3D" id="3.90.110.10">
    <property type="entry name" value="Lactate dehydrogenase/glycoside hydrolase, family 4, C-terminal"/>
    <property type="match status" value="1"/>
</dbReference>
<evidence type="ECO:0000256" key="3">
    <source>
        <dbReference type="ARBA" id="ARBA00012995"/>
    </source>
</evidence>
<dbReference type="InterPro" id="IPR036291">
    <property type="entry name" value="NAD(P)-bd_dom_sf"/>
</dbReference>
<dbReference type="InterPro" id="IPR001236">
    <property type="entry name" value="Lactate/malate_DH_N"/>
</dbReference>
<dbReference type="Pfam" id="PF02866">
    <property type="entry name" value="Ldh_1_C"/>
    <property type="match status" value="1"/>
</dbReference>
<name>A0A6M9PVV0_9BURK</name>
<feature type="binding site" evidence="7 10">
    <location>
        <position position="108"/>
    </location>
    <ligand>
        <name>NAD(+)</name>
        <dbReference type="ChEBI" id="CHEBI:57540"/>
    </ligand>
</feature>
<dbReference type="PANTHER" id="PTHR23382">
    <property type="entry name" value="MALATE DEHYDROGENASE"/>
    <property type="match status" value="1"/>
</dbReference>
<keyword evidence="6 7" id="KW-0520">NAD</keyword>
<dbReference type="KEGG" id="ptrp:DCO17_06180"/>
<dbReference type="InterPro" id="IPR015955">
    <property type="entry name" value="Lactate_DH/Glyco_Ohase_4_C"/>
</dbReference>
<feature type="active site" description="Proton acceptor" evidence="7 8">
    <location>
        <position position="190"/>
    </location>
</feature>
<feature type="binding site" evidence="7 9">
    <location>
        <position position="134"/>
    </location>
    <ligand>
        <name>substrate</name>
    </ligand>
</feature>
<dbReference type="InterPro" id="IPR001557">
    <property type="entry name" value="L-lactate/malate_DH"/>
</dbReference>
<evidence type="ECO:0000256" key="5">
    <source>
        <dbReference type="ARBA" id="ARBA00023002"/>
    </source>
</evidence>
<dbReference type="PIRSF" id="PIRSF000102">
    <property type="entry name" value="Lac_mal_DH"/>
    <property type="match status" value="1"/>
</dbReference>
<organism evidence="13 14">
    <name type="scientific">Polynucleobacter tropicus</name>
    <dbReference type="NCBI Taxonomy" id="1743174"/>
    <lineage>
        <taxon>Bacteria</taxon>
        <taxon>Pseudomonadati</taxon>
        <taxon>Pseudomonadota</taxon>
        <taxon>Betaproteobacteria</taxon>
        <taxon>Burkholderiales</taxon>
        <taxon>Burkholderiaceae</taxon>
        <taxon>Polynucleobacter</taxon>
    </lineage>
</organism>
<keyword evidence="14" id="KW-1185">Reference proteome</keyword>
<evidence type="ECO:0000256" key="1">
    <source>
        <dbReference type="ARBA" id="ARBA00003966"/>
    </source>
</evidence>
<feature type="domain" description="Lactate/malate dehydrogenase N-terminal" evidence="11">
    <location>
        <begin position="6"/>
        <end position="155"/>
    </location>
</feature>
<evidence type="ECO:0000256" key="6">
    <source>
        <dbReference type="ARBA" id="ARBA00023027"/>
    </source>
</evidence>
<dbReference type="SUPFAM" id="SSF56327">
    <property type="entry name" value="LDH C-terminal domain-like"/>
    <property type="match status" value="1"/>
</dbReference>
<evidence type="ECO:0000256" key="10">
    <source>
        <dbReference type="PIRSR" id="PIRSR000102-3"/>
    </source>
</evidence>
<dbReference type="EC" id="1.1.1.37" evidence="3 7"/>
<comment type="catalytic activity">
    <reaction evidence="7">
        <text>(S)-malate + NAD(+) = oxaloacetate + NADH + H(+)</text>
        <dbReference type="Rhea" id="RHEA:21432"/>
        <dbReference type="ChEBI" id="CHEBI:15378"/>
        <dbReference type="ChEBI" id="CHEBI:15589"/>
        <dbReference type="ChEBI" id="CHEBI:16452"/>
        <dbReference type="ChEBI" id="CHEBI:57540"/>
        <dbReference type="ChEBI" id="CHEBI:57945"/>
        <dbReference type="EC" id="1.1.1.37"/>
    </reaction>
</comment>
<dbReference type="InterPro" id="IPR010945">
    <property type="entry name" value="Malate_DH_type2"/>
</dbReference>
<dbReference type="GO" id="GO:0006108">
    <property type="term" value="P:malate metabolic process"/>
    <property type="evidence" value="ECO:0007669"/>
    <property type="project" value="InterPro"/>
</dbReference>
<feature type="binding site" evidence="7 9">
    <location>
        <position position="101"/>
    </location>
    <ligand>
        <name>substrate</name>
    </ligand>
</feature>
<gene>
    <name evidence="7" type="primary">mdh</name>
    <name evidence="13" type="ORF">DCO17_06180</name>
</gene>
<evidence type="ECO:0000256" key="4">
    <source>
        <dbReference type="ARBA" id="ARBA00022532"/>
    </source>
</evidence>
<evidence type="ECO:0000259" key="11">
    <source>
        <dbReference type="Pfam" id="PF00056"/>
    </source>
</evidence>
<feature type="binding site" evidence="7 10">
    <location>
        <begin position="12"/>
        <end position="18"/>
    </location>
    <ligand>
        <name>NAD(+)</name>
        <dbReference type="ChEBI" id="CHEBI:57540"/>
    </ligand>
</feature>
<evidence type="ECO:0000256" key="9">
    <source>
        <dbReference type="PIRSR" id="PIRSR000102-2"/>
    </source>
</evidence>
<evidence type="ECO:0000256" key="8">
    <source>
        <dbReference type="PIRSR" id="PIRSR000102-1"/>
    </source>
</evidence>
<dbReference type="RefSeq" id="WP_173955891.1">
    <property type="nucleotide sequence ID" value="NZ_CP028942.1"/>
</dbReference>